<reference evidence="2 3" key="1">
    <citation type="submission" date="2020-06" db="EMBL/GenBank/DDBJ databases">
        <title>Genomic analysis of Salicibibacter sp. NKC21-4.</title>
        <authorList>
            <person name="Oh Y.J."/>
        </authorList>
    </citation>
    <scope>NUCLEOTIDE SEQUENCE [LARGE SCALE GENOMIC DNA]</scope>
    <source>
        <strain evidence="2 3">NKC21-4</strain>
    </source>
</reference>
<protein>
    <submittedName>
        <fullName evidence="2">Uncharacterized protein</fullName>
    </submittedName>
</protein>
<dbReference type="RefSeq" id="WP_200088723.1">
    <property type="nucleotide sequence ID" value="NZ_CP054706.1"/>
</dbReference>
<evidence type="ECO:0000256" key="1">
    <source>
        <dbReference type="SAM" id="SignalP"/>
    </source>
</evidence>
<accession>A0A7T6Z9C0</accession>
<evidence type="ECO:0000313" key="2">
    <source>
        <dbReference type="EMBL" id="QQK79305.1"/>
    </source>
</evidence>
<dbReference type="AlphaFoldDB" id="A0A7T6Z9C0"/>
<dbReference type="EMBL" id="CP054706">
    <property type="protein sequence ID" value="QQK79305.1"/>
    <property type="molecule type" value="Genomic_DNA"/>
</dbReference>
<proteinExistence type="predicted"/>
<keyword evidence="3" id="KW-1185">Reference proteome</keyword>
<keyword evidence="1" id="KW-0732">Signal</keyword>
<sequence length="122" mass="14428">MKQMGSLLMLTLLMAGCAQEAESEEVFYEEESTKEWQVEIEDVGEEEERRLTVTYIGDEEIERLQVEYEGFRIRPDSEEDTSVTIRDLSEKPSYEVIIHWRDEDNERYEEPVNVEVDEEIGK</sequence>
<gene>
    <name evidence="2" type="ORF">HUG20_04965</name>
</gene>
<evidence type="ECO:0000313" key="3">
    <source>
        <dbReference type="Proteomes" id="UP000595349"/>
    </source>
</evidence>
<organism evidence="2 3">
    <name type="scientific">Salicibibacter cibi</name>
    <dbReference type="NCBI Taxonomy" id="2743001"/>
    <lineage>
        <taxon>Bacteria</taxon>
        <taxon>Bacillati</taxon>
        <taxon>Bacillota</taxon>
        <taxon>Bacilli</taxon>
        <taxon>Bacillales</taxon>
        <taxon>Bacillaceae</taxon>
        <taxon>Salicibibacter</taxon>
    </lineage>
</organism>
<feature type="signal peptide" evidence="1">
    <location>
        <begin position="1"/>
        <end position="20"/>
    </location>
</feature>
<dbReference type="PROSITE" id="PS51257">
    <property type="entry name" value="PROKAR_LIPOPROTEIN"/>
    <property type="match status" value="1"/>
</dbReference>
<name>A0A7T6Z9C0_9BACI</name>
<dbReference type="Proteomes" id="UP000595349">
    <property type="component" value="Chromosome"/>
</dbReference>
<dbReference type="KEGG" id="scib:HUG20_04965"/>
<feature type="chain" id="PRO_5039312290" evidence="1">
    <location>
        <begin position="21"/>
        <end position="122"/>
    </location>
</feature>